<evidence type="ECO:0000313" key="4">
    <source>
        <dbReference type="Proteomes" id="UP001205612"/>
    </source>
</evidence>
<dbReference type="InterPro" id="IPR036397">
    <property type="entry name" value="RNaseH_sf"/>
</dbReference>
<keyword evidence="4" id="KW-1185">Reference proteome</keyword>
<name>A0ABT2AWA8_9ACTN</name>
<comment type="caution">
    <text evidence="3">The sequence shown here is derived from an EMBL/GenBank/DDBJ whole genome shotgun (WGS) entry which is preliminary data.</text>
</comment>
<evidence type="ECO:0000313" key="3">
    <source>
        <dbReference type="EMBL" id="MCS0600529.1"/>
    </source>
</evidence>
<dbReference type="Gene3D" id="3.30.420.10">
    <property type="entry name" value="Ribonuclease H-like superfamily/Ribonuclease H"/>
    <property type="match status" value="1"/>
</dbReference>
<feature type="compositionally biased region" description="Basic and acidic residues" evidence="1">
    <location>
        <begin position="611"/>
        <end position="624"/>
    </location>
</feature>
<feature type="compositionally biased region" description="Basic and acidic residues" evidence="1">
    <location>
        <begin position="632"/>
        <end position="641"/>
    </location>
</feature>
<feature type="compositionally biased region" description="Pro residues" evidence="1">
    <location>
        <begin position="657"/>
        <end position="667"/>
    </location>
</feature>
<gene>
    <name evidence="3" type="ORF">NX794_04675</name>
</gene>
<dbReference type="InterPro" id="IPR015378">
    <property type="entry name" value="Transposase-like_Mu_C"/>
</dbReference>
<dbReference type="InterPro" id="IPR001584">
    <property type="entry name" value="Integrase_cat-core"/>
</dbReference>
<dbReference type="Proteomes" id="UP001205612">
    <property type="component" value="Unassembled WGS sequence"/>
</dbReference>
<evidence type="ECO:0000256" key="1">
    <source>
        <dbReference type="SAM" id="MobiDB-lite"/>
    </source>
</evidence>
<evidence type="ECO:0000259" key="2">
    <source>
        <dbReference type="PROSITE" id="PS50994"/>
    </source>
</evidence>
<reference evidence="3 4" key="1">
    <citation type="submission" date="2022-08" db="EMBL/GenBank/DDBJ databases">
        <authorList>
            <person name="Somphong A."/>
            <person name="Phongsopitanun W."/>
        </authorList>
    </citation>
    <scope>NUCLEOTIDE SEQUENCE [LARGE SCALE GENOMIC DNA]</scope>
    <source>
        <strain evidence="3 4">LP11</strain>
    </source>
</reference>
<dbReference type="EMBL" id="JANUGP010000002">
    <property type="protein sequence ID" value="MCS0600529.1"/>
    <property type="molecule type" value="Genomic_DNA"/>
</dbReference>
<accession>A0ABT2AWA8</accession>
<feature type="domain" description="Integrase catalytic" evidence="2">
    <location>
        <begin position="256"/>
        <end position="482"/>
    </location>
</feature>
<dbReference type="SUPFAM" id="SSF53098">
    <property type="entry name" value="Ribonuclease H-like"/>
    <property type="match status" value="1"/>
</dbReference>
<dbReference type="RefSeq" id="WP_258776858.1">
    <property type="nucleotide sequence ID" value="NZ_JANUGP010000002.1"/>
</dbReference>
<organism evidence="3 4">
    <name type="scientific">Streptomyces pyxinicus</name>
    <dbReference type="NCBI Taxonomy" id="2970331"/>
    <lineage>
        <taxon>Bacteria</taxon>
        <taxon>Bacillati</taxon>
        <taxon>Actinomycetota</taxon>
        <taxon>Actinomycetes</taxon>
        <taxon>Kitasatosporales</taxon>
        <taxon>Streptomycetaceae</taxon>
        <taxon>Streptomyces</taxon>
    </lineage>
</organism>
<protein>
    <submittedName>
        <fullName evidence="3">Mu transposase C-terminal domain-containing protein</fullName>
    </submittedName>
</protein>
<dbReference type="InterPro" id="IPR012337">
    <property type="entry name" value="RNaseH-like_sf"/>
</dbReference>
<feature type="region of interest" description="Disordered" evidence="1">
    <location>
        <begin position="610"/>
        <end position="689"/>
    </location>
</feature>
<proteinExistence type="predicted"/>
<feature type="compositionally biased region" description="Low complexity" evidence="1">
    <location>
        <begin position="644"/>
        <end position="653"/>
    </location>
</feature>
<sequence length="701" mass="77714">MPTRPRLLSLGDRVRYEGREHSVVALHGTAVRLVDDAQAASVVLLGHLLASEGFAVLGTALSRPLLPEEGVLEGLPEEEAERVRWWQRHLTELMTGRPDADPGTPVRAEYDPDVHSVRQRELAKVTELREAGEDVALSTLQRLRARFEREGVAGLVDRRLVKPATGTGRADPRVVAAIEKVVSSRTDEATVSAQVLRRQVERLLADELGSGRLAMPSRAAFYRLLQAVSTGRHLLGSARTRRSLGKQPKRMFGQLAAARPGEVMEIDSTPLDVLVVHDDGTVDRCELTGLVDLATRTLAAVVLRPSTKAVDAALLLARAMTPEPVRPGWSDALRMSRSVLPYASLLPLDERLAQAAAKPVIVPETVVSDRGKAYISDNFRNACCHLGISFQPAHPDTPTDKPHIERTLGSVSTMFAQYVAGRNAEMRGKDPAAQAAWSIHELQELLQEWAVAVWQTRPHDGLQDPLMPDRPLSPNEKYAALVAAAGYVPVALAQEEYIQLMPRERRVIGPGRVRINNRTYDARALGPYRRQPSGAGPDGRLWEVHYDPYDISRVWVRNHREGGWITAIWRHLRTSLVPMGELIFDRAHQVLAEREQRKPDEEAVARAAAELLDRATDGPGDRPARRQKRKNRADERRDRKAVARTRATSTAARPRPEPPGDGGPPPDETAHDSEEAEKTEELAKVVPLGIFDARKEAKRWW</sequence>
<dbReference type="Pfam" id="PF09299">
    <property type="entry name" value="Mu-transpos_C"/>
    <property type="match status" value="1"/>
</dbReference>
<dbReference type="PROSITE" id="PS50994">
    <property type="entry name" value="INTEGRASE"/>
    <property type="match status" value="1"/>
</dbReference>